<accession>A0A9P7AZB8</accession>
<dbReference type="InterPro" id="IPR052897">
    <property type="entry name" value="Sec-Metab_Biosynth_Hydrolase"/>
</dbReference>
<dbReference type="InterPro" id="IPR000073">
    <property type="entry name" value="AB_hydrolase_1"/>
</dbReference>
<evidence type="ECO:0000313" key="3">
    <source>
        <dbReference type="Proteomes" id="UP000785200"/>
    </source>
</evidence>
<dbReference type="EMBL" id="VNKQ01000005">
    <property type="protein sequence ID" value="KAG0650850.1"/>
    <property type="molecule type" value="Genomic_DNA"/>
</dbReference>
<dbReference type="PANTHER" id="PTHR37017">
    <property type="entry name" value="AB HYDROLASE-1 DOMAIN-CONTAINING PROTEIN-RELATED"/>
    <property type="match status" value="1"/>
</dbReference>
<gene>
    <name evidence="2" type="ORF">D0Z07_2325</name>
</gene>
<organism evidence="2 3">
    <name type="scientific">Hyphodiscus hymeniophilus</name>
    <dbReference type="NCBI Taxonomy" id="353542"/>
    <lineage>
        <taxon>Eukaryota</taxon>
        <taxon>Fungi</taxon>
        <taxon>Dikarya</taxon>
        <taxon>Ascomycota</taxon>
        <taxon>Pezizomycotina</taxon>
        <taxon>Leotiomycetes</taxon>
        <taxon>Helotiales</taxon>
        <taxon>Hyphodiscaceae</taxon>
        <taxon>Hyphodiscus</taxon>
    </lineage>
</organism>
<dbReference type="Gene3D" id="3.40.50.1820">
    <property type="entry name" value="alpha/beta hydrolase"/>
    <property type="match status" value="1"/>
</dbReference>
<dbReference type="Proteomes" id="UP000785200">
    <property type="component" value="Unassembled WGS sequence"/>
</dbReference>
<dbReference type="SUPFAM" id="SSF53474">
    <property type="entry name" value="alpha/beta-Hydrolases"/>
    <property type="match status" value="1"/>
</dbReference>
<name>A0A9P7AZB8_9HELO</name>
<protein>
    <recommendedName>
        <fullName evidence="1">AB hydrolase-1 domain-containing protein</fullName>
    </recommendedName>
</protein>
<dbReference type="PANTHER" id="PTHR37017:SF13">
    <property type="entry name" value="AB HYDROLASE-1 DOMAIN-CONTAINING PROTEIN"/>
    <property type="match status" value="1"/>
</dbReference>
<comment type="caution">
    <text evidence="2">The sequence shown here is derived from an EMBL/GenBank/DDBJ whole genome shotgun (WGS) entry which is preliminary data.</text>
</comment>
<feature type="domain" description="AB hydrolase-1" evidence="1">
    <location>
        <begin position="6"/>
        <end position="268"/>
    </location>
</feature>
<dbReference type="InterPro" id="IPR029058">
    <property type="entry name" value="AB_hydrolase_fold"/>
</dbReference>
<dbReference type="AlphaFoldDB" id="A0A9P7AZB8"/>
<dbReference type="Pfam" id="PF12697">
    <property type="entry name" value="Abhydrolase_6"/>
    <property type="match status" value="1"/>
</dbReference>
<evidence type="ECO:0000259" key="1">
    <source>
        <dbReference type="Pfam" id="PF12697"/>
    </source>
</evidence>
<proteinExistence type="predicted"/>
<dbReference type="OrthoDB" id="1263307at2759"/>
<evidence type="ECO:0000313" key="2">
    <source>
        <dbReference type="EMBL" id="KAG0650850.1"/>
    </source>
</evidence>
<sequence length="282" mass="30641">MSKPSILLITGSFASPELYDDVVNPVAAKGYEIRALHSPSVGLSAGTARDGDPPTMYEDAAFIAKETEKLADEGKDVVLIAHSYGGVPTTQSTKGLAKEEREKEGKKGGVVRIAYMTCLVPEVGLSAASVLQNVPEEHKINLPIDVRCLPTLYPLVPLTREQENGWMYHDPISKSAAISFSDLPLAEGEAWVRRFSKHSAISFAGELTYAGYKDIPVSYLLCEEDICIPIDIQKSGIKMIENVSGRKVEVTSINTGHCPMASKPEEVINWILDVAGNIRKDP</sequence>
<keyword evidence="3" id="KW-1185">Reference proteome</keyword>
<reference evidence="2" key="1">
    <citation type="submission" date="2019-07" db="EMBL/GenBank/DDBJ databases">
        <title>Hyphodiscus hymeniophilus genome sequencing and assembly.</title>
        <authorList>
            <person name="Kramer G."/>
            <person name="Nodwell J."/>
        </authorList>
    </citation>
    <scope>NUCLEOTIDE SEQUENCE</scope>
    <source>
        <strain evidence="2">ATCC 34498</strain>
    </source>
</reference>